<name>A0A4R1GDP6_9BACT</name>
<reference evidence="2 3" key="1">
    <citation type="submission" date="2019-03" db="EMBL/GenBank/DDBJ databases">
        <title>Genomic Encyclopedia of Archaeal and Bacterial Type Strains, Phase II (KMG-II): from individual species to whole genera.</title>
        <authorList>
            <person name="Goeker M."/>
        </authorList>
    </citation>
    <scope>NUCLEOTIDE SEQUENCE [LARGE SCALE GENOMIC DNA]</scope>
    <source>
        <strain evidence="2 3">DSM 24425</strain>
    </source>
</reference>
<evidence type="ECO:0000259" key="1">
    <source>
        <dbReference type="Pfam" id="PF18145"/>
    </source>
</evidence>
<dbReference type="Proteomes" id="UP000295777">
    <property type="component" value="Unassembled WGS sequence"/>
</dbReference>
<sequence length="462" mass="52992">MSYLLRLLEKEKFSTVLSYLEGWKRGEVELEKEEIATAVKCKRPEVSFKAVEGLFERFSFEEVKEIFKELFNITPLSPPVKFSFPAINEKEGVLIKALAFLSDKTFSPKEELSQVKEVTQKEFGFFYNREFSGESFQAPLAYALLYGELPKRVILSGKLLPKGNFKAENAKEKEEVATKEGKFLIAEGNIHEIKEFFSKEEKDIPLLIATGKREENIPNFEIFCKNVGFKPLKGLLDEEKLIVELPTFLPHDRDWRELFLPIREKVLKLKEFLPDLSLHVALKAPITFSLGAGAVIGTGKVPVAVYHFENGSYHRVIDLRKDSRRIKRRKRKLSFIEVEEEVRGSDTAVIALQVASHETRSKGEELSQKFNADFFYVNAPELKGSLPLDLDWAEVVAEIYEAFNRIYAKGHKKFHLVMSVPNPIAFALGMAVGNYWDVTVWSYFKPLKDYRPVYNLGEVENV</sequence>
<dbReference type="NCBIfam" id="NF033611">
    <property type="entry name" value="SAVED"/>
    <property type="match status" value="1"/>
</dbReference>
<evidence type="ECO:0000313" key="3">
    <source>
        <dbReference type="Proteomes" id="UP000295777"/>
    </source>
</evidence>
<protein>
    <recommendedName>
        <fullName evidence="1">SMODS-associated and fused to various effectors domain-containing protein</fullName>
    </recommendedName>
</protein>
<dbReference type="RefSeq" id="WP_132524548.1">
    <property type="nucleotide sequence ID" value="NZ_SMFV01000001.1"/>
</dbReference>
<dbReference type="OrthoDB" id="10018at2"/>
<proteinExistence type="predicted"/>
<comment type="caution">
    <text evidence="2">The sequence shown here is derived from an EMBL/GenBank/DDBJ whole genome shotgun (WGS) entry which is preliminary data.</text>
</comment>
<gene>
    <name evidence="2" type="ORF">CLV27_0015</name>
</gene>
<dbReference type="AlphaFoldDB" id="A0A4R1GDP6"/>
<accession>A0A4R1GDP6</accession>
<keyword evidence="3" id="KW-1185">Reference proteome</keyword>
<dbReference type="Pfam" id="PF18145">
    <property type="entry name" value="SAVED"/>
    <property type="match status" value="1"/>
</dbReference>
<evidence type="ECO:0000313" key="2">
    <source>
        <dbReference type="EMBL" id="TCK06214.1"/>
    </source>
</evidence>
<dbReference type="InterPro" id="IPR040836">
    <property type="entry name" value="SAVED"/>
</dbReference>
<feature type="domain" description="SMODS-associated and fused to various effectors" evidence="1">
    <location>
        <begin position="276"/>
        <end position="453"/>
    </location>
</feature>
<organism evidence="2 3">
    <name type="scientific">Phorcysia thermohydrogeniphila</name>
    <dbReference type="NCBI Taxonomy" id="936138"/>
    <lineage>
        <taxon>Bacteria</taxon>
        <taxon>Pseudomonadati</taxon>
        <taxon>Aquificota</taxon>
        <taxon>Aquificia</taxon>
        <taxon>Desulfurobacteriales</taxon>
        <taxon>Desulfurobacteriaceae</taxon>
        <taxon>Phorcysia</taxon>
    </lineage>
</organism>
<dbReference type="EMBL" id="SMFV01000001">
    <property type="protein sequence ID" value="TCK06214.1"/>
    <property type="molecule type" value="Genomic_DNA"/>
</dbReference>